<sequence length="291" mass="32793">MSCGEPVMFHFKVPSSPLLAQVCHTEVISLRPYVEVGDIEEDGWSRFLFLSNKITKIIVDCGLHYASLERIKLAKQAFGGEPFSQLQTLRKGVEDGELGGVSLVTVPSLKRVFLPCFSLPANDMTWVANSMPVMAPNIAHFGIEELGWDHNMEISRYSALEHLELGWGYVNTRFWESLASCQILRKIVLTGCVDNLENPGWRVDSVYFPALRTLKIRSSRLRGLPKLILRSRMPILECLYWDAASVPPNHTIDAMAAQLKQYSPKLDTDMLYHIPTGDSSDSFGDSDDDRW</sequence>
<dbReference type="OrthoDB" id="3256078at2759"/>
<dbReference type="Gene3D" id="3.80.10.10">
    <property type="entry name" value="Ribonuclease Inhibitor"/>
    <property type="match status" value="1"/>
</dbReference>
<dbReference type="AlphaFoldDB" id="A0A0C3QUZ8"/>
<keyword evidence="2" id="KW-1185">Reference proteome</keyword>
<dbReference type="InterPro" id="IPR032675">
    <property type="entry name" value="LRR_dom_sf"/>
</dbReference>
<accession>A0A0C3QUZ8</accession>
<organism evidence="1 2">
    <name type="scientific">Tulasnella calospora MUT 4182</name>
    <dbReference type="NCBI Taxonomy" id="1051891"/>
    <lineage>
        <taxon>Eukaryota</taxon>
        <taxon>Fungi</taxon>
        <taxon>Dikarya</taxon>
        <taxon>Basidiomycota</taxon>
        <taxon>Agaricomycotina</taxon>
        <taxon>Agaricomycetes</taxon>
        <taxon>Cantharellales</taxon>
        <taxon>Tulasnellaceae</taxon>
        <taxon>Tulasnella</taxon>
    </lineage>
</organism>
<reference evidence="1 2" key="1">
    <citation type="submission" date="2014-04" db="EMBL/GenBank/DDBJ databases">
        <authorList>
            <consortium name="DOE Joint Genome Institute"/>
            <person name="Kuo A."/>
            <person name="Girlanda M."/>
            <person name="Perotto S."/>
            <person name="Kohler A."/>
            <person name="Nagy L.G."/>
            <person name="Floudas D."/>
            <person name="Copeland A."/>
            <person name="Barry K.W."/>
            <person name="Cichocki N."/>
            <person name="Veneault-Fourrey C."/>
            <person name="LaButti K."/>
            <person name="Lindquist E.A."/>
            <person name="Lipzen A."/>
            <person name="Lundell T."/>
            <person name="Morin E."/>
            <person name="Murat C."/>
            <person name="Sun H."/>
            <person name="Tunlid A."/>
            <person name="Henrissat B."/>
            <person name="Grigoriev I.V."/>
            <person name="Hibbett D.S."/>
            <person name="Martin F."/>
            <person name="Nordberg H.P."/>
            <person name="Cantor M.N."/>
            <person name="Hua S.X."/>
        </authorList>
    </citation>
    <scope>NUCLEOTIDE SEQUENCE [LARGE SCALE GENOMIC DNA]</scope>
    <source>
        <strain evidence="1 2">MUT 4182</strain>
    </source>
</reference>
<gene>
    <name evidence="1" type="ORF">M407DRAFT_17870</name>
</gene>
<dbReference type="HOGENOM" id="CLU_083414_0_0_1"/>
<evidence type="ECO:0000313" key="1">
    <source>
        <dbReference type="EMBL" id="KIO33316.1"/>
    </source>
</evidence>
<dbReference type="Proteomes" id="UP000054248">
    <property type="component" value="Unassembled WGS sequence"/>
</dbReference>
<dbReference type="EMBL" id="KN822949">
    <property type="protein sequence ID" value="KIO33316.1"/>
    <property type="molecule type" value="Genomic_DNA"/>
</dbReference>
<name>A0A0C3QUZ8_9AGAM</name>
<proteinExistence type="predicted"/>
<evidence type="ECO:0000313" key="2">
    <source>
        <dbReference type="Proteomes" id="UP000054248"/>
    </source>
</evidence>
<dbReference type="SUPFAM" id="SSF52047">
    <property type="entry name" value="RNI-like"/>
    <property type="match status" value="1"/>
</dbReference>
<evidence type="ECO:0008006" key="3">
    <source>
        <dbReference type="Google" id="ProtNLM"/>
    </source>
</evidence>
<reference evidence="2" key="2">
    <citation type="submission" date="2015-01" db="EMBL/GenBank/DDBJ databases">
        <title>Evolutionary Origins and Diversification of the Mycorrhizal Mutualists.</title>
        <authorList>
            <consortium name="DOE Joint Genome Institute"/>
            <consortium name="Mycorrhizal Genomics Consortium"/>
            <person name="Kohler A."/>
            <person name="Kuo A."/>
            <person name="Nagy L.G."/>
            <person name="Floudas D."/>
            <person name="Copeland A."/>
            <person name="Barry K.W."/>
            <person name="Cichocki N."/>
            <person name="Veneault-Fourrey C."/>
            <person name="LaButti K."/>
            <person name="Lindquist E.A."/>
            <person name="Lipzen A."/>
            <person name="Lundell T."/>
            <person name="Morin E."/>
            <person name="Murat C."/>
            <person name="Riley R."/>
            <person name="Ohm R."/>
            <person name="Sun H."/>
            <person name="Tunlid A."/>
            <person name="Henrissat B."/>
            <person name="Grigoriev I.V."/>
            <person name="Hibbett D.S."/>
            <person name="Martin F."/>
        </authorList>
    </citation>
    <scope>NUCLEOTIDE SEQUENCE [LARGE SCALE GENOMIC DNA]</scope>
    <source>
        <strain evidence="2">MUT 4182</strain>
    </source>
</reference>
<protein>
    <recommendedName>
        <fullName evidence="3">F-box domain-containing protein</fullName>
    </recommendedName>
</protein>